<organism evidence="27">
    <name type="scientific">Anopheles sinensis</name>
    <name type="common">Mosquito</name>
    <dbReference type="NCBI Taxonomy" id="74873"/>
    <lineage>
        <taxon>Eukaryota</taxon>
        <taxon>Metazoa</taxon>
        <taxon>Ecdysozoa</taxon>
        <taxon>Arthropoda</taxon>
        <taxon>Hexapoda</taxon>
        <taxon>Insecta</taxon>
        <taxon>Pterygota</taxon>
        <taxon>Neoptera</taxon>
        <taxon>Endopterygota</taxon>
        <taxon>Diptera</taxon>
        <taxon>Nematocera</taxon>
        <taxon>Culicoidea</taxon>
        <taxon>Culicidae</taxon>
        <taxon>Anophelinae</taxon>
        <taxon>Anopheles</taxon>
    </lineage>
</organism>
<dbReference type="InterPro" id="IPR006212">
    <property type="entry name" value="Furin_repeat"/>
</dbReference>
<evidence type="ECO:0000256" key="23">
    <source>
        <dbReference type="SAM" id="MobiDB-lite"/>
    </source>
</evidence>
<dbReference type="SUPFAM" id="SSF56112">
    <property type="entry name" value="Protein kinase-like (PK-like)"/>
    <property type="match status" value="1"/>
</dbReference>
<keyword evidence="14 24" id="KW-0472">Membrane</keyword>
<evidence type="ECO:0000256" key="10">
    <source>
        <dbReference type="ARBA" id="ARBA00022741"/>
    </source>
</evidence>
<evidence type="ECO:0000256" key="7">
    <source>
        <dbReference type="ARBA" id="ARBA00022723"/>
    </source>
</evidence>
<reference evidence="28" key="2">
    <citation type="submission" date="2020-05" db="UniProtKB">
        <authorList>
            <consortium name="EnsemblMetazoa"/>
        </authorList>
    </citation>
    <scope>IDENTIFICATION</scope>
</reference>
<keyword evidence="15" id="KW-0829">Tyrosine-protein kinase</keyword>
<name>A0A084WIB4_ANOSI</name>
<dbReference type="InterPro" id="IPR036941">
    <property type="entry name" value="Rcpt_L-dom_sf"/>
</dbReference>
<feature type="region of interest" description="Disordered" evidence="23">
    <location>
        <begin position="64"/>
        <end position="101"/>
    </location>
</feature>
<dbReference type="Pfam" id="PF07714">
    <property type="entry name" value="PK_Tyr_Ser-Thr"/>
    <property type="match status" value="1"/>
</dbReference>
<dbReference type="VEuPathDB" id="VectorBase:ASIS013714"/>
<proteinExistence type="inferred from homology"/>
<evidence type="ECO:0000313" key="27">
    <source>
        <dbReference type="EMBL" id="KFB49958.1"/>
    </source>
</evidence>
<dbReference type="InterPro" id="IPR000719">
    <property type="entry name" value="Prot_kinase_dom"/>
</dbReference>
<dbReference type="InterPro" id="IPR008266">
    <property type="entry name" value="Tyr_kinase_AS"/>
</dbReference>
<keyword evidence="6 22" id="KW-0812">Transmembrane</keyword>
<dbReference type="InterPro" id="IPR006211">
    <property type="entry name" value="Furin-like_Cys-rich_dom"/>
</dbReference>
<dbReference type="SMART" id="SM00219">
    <property type="entry name" value="TyrKc"/>
    <property type="match status" value="1"/>
</dbReference>
<comment type="subcellular location">
    <subcellularLocation>
        <location evidence="2">Membrane</location>
        <topology evidence="2">Single-pass type I membrane protein</topology>
    </subcellularLocation>
</comment>
<dbReference type="GO" id="GO:0043560">
    <property type="term" value="F:insulin receptor substrate binding"/>
    <property type="evidence" value="ECO:0007669"/>
    <property type="project" value="TreeGrafter"/>
</dbReference>
<evidence type="ECO:0000259" key="25">
    <source>
        <dbReference type="PROSITE" id="PS50011"/>
    </source>
</evidence>
<dbReference type="EC" id="2.7.10.1" evidence="22"/>
<dbReference type="Pfam" id="PF00041">
    <property type="entry name" value="fn3"/>
    <property type="match status" value="1"/>
</dbReference>
<dbReference type="PANTHER" id="PTHR24416:SF525">
    <property type="entry name" value="INSULIN-LIKE RECEPTOR"/>
    <property type="match status" value="1"/>
</dbReference>
<evidence type="ECO:0000256" key="24">
    <source>
        <dbReference type="SAM" id="Phobius"/>
    </source>
</evidence>
<feature type="transmembrane region" description="Helical" evidence="24">
    <location>
        <begin position="1281"/>
        <end position="1302"/>
    </location>
</feature>
<dbReference type="Proteomes" id="UP000030765">
    <property type="component" value="Unassembled WGS sequence"/>
</dbReference>
<sequence length="1596" mass="180220">MEGDSLQDSLRSELFMRHLVGACRRSPEDEARCSDDSDTSRPRRIYHGYAAYGGFIPFSNSRFDSSKHHPSPNSISIGSGTDDSDRLSSASSSSSSSISIGDRWWSPQQRVANEYLWSVKRPNRTSLWKRWRWKRIFTLVCVLFYFNMVLHTSSLLVQLVQGADLKEAPSTGLMSRTRTSRDTTGGYLPDRGGRVCSSVDVRNSPKHLERLNGCRVVEGFVQIMLIDKYENDSFSNFSFPLLTEITGYLLLFRVNGLQTLGQLFPNLAVIRGEDTANNYAFVVYELMQIKELGLTSLIHIQRGGVRIEKNPNLCHGDTIDWKTIAPNGDSWIKANQDPNACTTCPSNVTITMPDSTTRLIQCPTREPKSPKHNEKESHLCWSTKHCQQKCPASCPKSCTITGECCSPNCLGQCSGVNGTECMVCRNLYYVDADGHSRCVDKCPDDLFMFAKSRCLTADQCYNLMKPLQRMADNTADKPYVPFMGACQLDCPEGHSIGRDPVTKRQTCVPCKGPCRIECNSMVIESLSQIKQLVGCTIIKGSLSIRIRQLGGDNVVRELEQFLITIEEIHGYLSIVRSYSLMSLSFFKNLKVIRGQELMNGEHSLSVLDNQNLQDLFTQDVRIEQGKVMFNDNPLLCVKLIKALKKNFGPGVEIENEQQLERSNGVRTACEVVELNTRPTKIINDLAIIQWDSFQGLDDIRQLLGYVVYYSVAPEEGEISMYDGRDACNSQGWRVDDVRNQQGEDNQQGKHKMSHILTRLEEYTRYAYYVKTYTLSLENVGGQTNITYFKTAPGTPKSVRNLRVTENLETNMVVVSWLEPYKILGKLAGYKVVAEINDEENEMIKQRNYCTDEIKRPPKTSITPDVTTPAPAKDSSANGFCTKDDCASFCQASGSSDSAPKLDPNEVDMAIGFEDWLHNYVYIKNPKANRRKRSHDEDMGQTSANHSLVFPKHSDGGKPPDTPTKTEVGNVLDDSQEFYRVLSVSTNMTNISFPLGHFKHHSLYTFRVVACREKPAPLQNGAIVQDVTDSCGQEQTIFYRTLPLPHGNDIPADSIQLEDYSNSTQRVIKVHWRRPEKPNGPVVSYSIKYQRTDLDSVLANVLCVPVDLHNRMGFAMLTRLDSGNYSVRIMATSTAGDGSYSAERFLFLEKYESDSMSRYWVLILIGAIVFFVVFGGIVYYYYKTKYLPAANNMRLFAQVNPDYAGVTYKVDEWEVPRDNIIQLEELGQGSFGMVYKGIVVKLGPDTNIPCAIKTVNENATDRERDSFLIEANIMKSFKTHHVVRLLGIVSISHPILVVMELMANGDLKSYLRRHRPDYENGEESSPQPPTLKQIYQMAIEIADGMAYLSAKKFVHRDLAARNCMVGEDLTVKIGDFGMTRDIYETDYYRKGTKGFLPVRWMAPESLKDGMFSSASDVFSYGVVLWEMATLASQPYQGLTNDQVLRYVIDGGVMERPENCPDKLYELMRICWQHRSSARPTFIEIISMLLPDANEQFAMVSFYHSPDAIEAAVAPGNRKEHTTLRPFRWPPSVVSYTIFPHFFPPLVLEDDVTEPLRANEDVIDEDEDDQYAIEMVEGRLMQNNGPKPDIRSPNSPQR</sequence>
<dbReference type="SMR" id="A0A084WIB4"/>
<keyword evidence="29" id="KW-1185">Reference proteome</keyword>
<dbReference type="GO" id="GO:0005524">
    <property type="term" value="F:ATP binding"/>
    <property type="evidence" value="ECO:0007669"/>
    <property type="project" value="UniProtKB-UniRule"/>
</dbReference>
<dbReference type="PROSITE" id="PS00239">
    <property type="entry name" value="RECEPTOR_TYR_KIN_II"/>
    <property type="match status" value="1"/>
</dbReference>
<dbReference type="CDD" id="cd05032">
    <property type="entry name" value="PTKc_InsR_like"/>
    <property type="match status" value="1"/>
</dbReference>
<evidence type="ECO:0000256" key="17">
    <source>
        <dbReference type="ARBA" id="ARBA00023170"/>
    </source>
</evidence>
<keyword evidence="16" id="KW-1015">Disulfide bond</keyword>
<dbReference type="GO" id="GO:0005899">
    <property type="term" value="C:insulin receptor complex"/>
    <property type="evidence" value="ECO:0007669"/>
    <property type="project" value="TreeGrafter"/>
</dbReference>
<dbReference type="PROSITE" id="PS00109">
    <property type="entry name" value="PROTEIN_KINASE_TYR"/>
    <property type="match status" value="1"/>
</dbReference>
<keyword evidence="13 24" id="KW-1133">Transmembrane helix</keyword>
<dbReference type="InterPro" id="IPR009030">
    <property type="entry name" value="Growth_fac_rcpt_cys_sf"/>
</dbReference>
<dbReference type="EMBL" id="KE525347">
    <property type="protein sequence ID" value="KFB49958.1"/>
    <property type="molecule type" value="Genomic_DNA"/>
</dbReference>
<dbReference type="Gene3D" id="3.80.20.20">
    <property type="entry name" value="Receptor L-domain"/>
    <property type="match status" value="2"/>
</dbReference>
<dbReference type="InterPro" id="IPR000494">
    <property type="entry name" value="Rcpt_L-dom"/>
</dbReference>
<feature type="transmembrane region" description="Helical" evidence="24">
    <location>
        <begin position="1158"/>
        <end position="1181"/>
    </location>
</feature>
<dbReference type="SUPFAM" id="SSF57184">
    <property type="entry name" value="Growth factor receptor domain"/>
    <property type="match status" value="1"/>
</dbReference>
<dbReference type="SUPFAM" id="SSF49265">
    <property type="entry name" value="Fibronectin type III"/>
    <property type="match status" value="3"/>
</dbReference>
<dbReference type="SMART" id="SM00261">
    <property type="entry name" value="FU"/>
    <property type="match status" value="1"/>
</dbReference>
<evidence type="ECO:0000256" key="13">
    <source>
        <dbReference type="ARBA" id="ARBA00022989"/>
    </source>
</evidence>
<keyword evidence="3 22" id="KW-0597">Phosphoprotein</keyword>
<evidence type="ECO:0000256" key="8">
    <source>
        <dbReference type="ARBA" id="ARBA00022729"/>
    </source>
</evidence>
<feature type="binding site" evidence="21">
    <location>
        <position position="1252"/>
    </location>
    <ligand>
        <name>ATP</name>
        <dbReference type="ChEBI" id="CHEBI:30616"/>
    </ligand>
</feature>
<evidence type="ECO:0000256" key="3">
    <source>
        <dbReference type="ARBA" id="ARBA00022553"/>
    </source>
</evidence>
<dbReference type="Gene3D" id="1.10.510.10">
    <property type="entry name" value="Transferase(Phosphotransferase) domain 1"/>
    <property type="match status" value="1"/>
</dbReference>
<keyword evidence="7" id="KW-0479">Metal-binding</keyword>
<feature type="region of interest" description="Disordered" evidence="23">
    <location>
        <begin position="854"/>
        <end position="876"/>
    </location>
</feature>
<evidence type="ECO:0000256" key="22">
    <source>
        <dbReference type="RuleBase" id="RU000312"/>
    </source>
</evidence>
<dbReference type="STRING" id="74873.A0A084WIB4"/>
<feature type="region of interest" description="Disordered" evidence="23">
    <location>
        <begin position="927"/>
        <end position="968"/>
    </location>
</feature>
<keyword evidence="5" id="KW-0165">Cleavage on pair of basic residues</keyword>
<comment type="cofactor">
    <cofactor evidence="1">
        <name>Mn(2+)</name>
        <dbReference type="ChEBI" id="CHEBI:29035"/>
    </cofactor>
</comment>
<dbReference type="PROSITE" id="PS50853">
    <property type="entry name" value="FN3"/>
    <property type="match status" value="1"/>
</dbReference>
<evidence type="ECO:0000256" key="1">
    <source>
        <dbReference type="ARBA" id="ARBA00001936"/>
    </source>
</evidence>
<evidence type="ECO:0000256" key="20">
    <source>
        <dbReference type="ARBA" id="ARBA00051243"/>
    </source>
</evidence>
<dbReference type="Gene3D" id="2.10.220.10">
    <property type="entry name" value="Hormone Receptor, Insulin-like Growth Factor Receptor 1, Chain A, domain 2"/>
    <property type="match status" value="1"/>
</dbReference>
<keyword evidence="11" id="KW-0418">Kinase</keyword>
<keyword evidence="18" id="KW-0325">Glycoprotein</keyword>
<dbReference type="Gene3D" id="2.60.40.10">
    <property type="entry name" value="Immunoglobulins"/>
    <property type="match status" value="3"/>
</dbReference>
<evidence type="ECO:0000256" key="6">
    <source>
        <dbReference type="ARBA" id="ARBA00022692"/>
    </source>
</evidence>
<evidence type="ECO:0000313" key="29">
    <source>
        <dbReference type="Proteomes" id="UP000030765"/>
    </source>
</evidence>
<dbReference type="Gene3D" id="3.30.200.20">
    <property type="entry name" value="Phosphorylase Kinase, domain 1"/>
    <property type="match status" value="1"/>
</dbReference>
<dbReference type="PROSITE" id="PS50011">
    <property type="entry name" value="PROTEIN_KINASE_DOM"/>
    <property type="match status" value="1"/>
</dbReference>
<keyword evidence="12 21" id="KW-0067">ATP-binding</keyword>
<dbReference type="CDD" id="cd00064">
    <property type="entry name" value="FU"/>
    <property type="match status" value="1"/>
</dbReference>
<dbReference type="InterPro" id="IPR013783">
    <property type="entry name" value="Ig-like_fold"/>
</dbReference>
<feature type="domain" description="Fibronectin type-III" evidence="26">
    <location>
        <begin position="1050"/>
        <end position="1151"/>
    </location>
</feature>
<feature type="region of interest" description="Disordered" evidence="23">
    <location>
        <begin position="1575"/>
        <end position="1596"/>
    </location>
</feature>
<evidence type="ECO:0000256" key="4">
    <source>
        <dbReference type="ARBA" id="ARBA00022679"/>
    </source>
</evidence>
<dbReference type="Pfam" id="PF00757">
    <property type="entry name" value="Furin-like"/>
    <property type="match status" value="1"/>
</dbReference>
<dbReference type="EMBL" id="ATLV01023925">
    <property type="status" value="NOT_ANNOTATED_CDS"/>
    <property type="molecule type" value="Genomic_DNA"/>
</dbReference>
<comment type="catalytic activity">
    <reaction evidence="20 22">
        <text>L-tyrosyl-[protein] + ATP = O-phospho-L-tyrosyl-[protein] + ADP + H(+)</text>
        <dbReference type="Rhea" id="RHEA:10596"/>
        <dbReference type="Rhea" id="RHEA-COMP:10136"/>
        <dbReference type="Rhea" id="RHEA-COMP:20101"/>
        <dbReference type="ChEBI" id="CHEBI:15378"/>
        <dbReference type="ChEBI" id="CHEBI:30616"/>
        <dbReference type="ChEBI" id="CHEBI:46858"/>
        <dbReference type="ChEBI" id="CHEBI:61978"/>
        <dbReference type="ChEBI" id="CHEBI:456216"/>
        <dbReference type="EC" id="2.7.10.1"/>
    </reaction>
</comment>
<dbReference type="GO" id="GO:0042593">
    <property type="term" value="P:glucose homeostasis"/>
    <property type="evidence" value="ECO:0007669"/>
    <property type="project" value="TreeGrafter"/>
</dbReference>
<dbReference type="FunFam" id="2.60.40.10:FF:001941">
    <property type="entry name" value="Tyrosine-protein kinase receptor"/>
    <property type="match status" value="1"/>
</dbReference>
<dbReference type="SMART" id="SM00060">
    <property type="entry name" value="FN3"/>
    <property type="match status" value="3"/>
</dbReference>
<dbReference type="SUPFAM" id="SSF52058">
    <property type="entry name" value="L domain-like"/>
    <property type="match status" value="2"/>
</dbReference>
<dbReference type="VEuPathDB" id="VectorBase:ASIS003650"/>
<dbReference type="VEuPathDB" id="VectorBase:ASIC017995"/>
<evidence type="ECO:0000256" key="14">
    <source>
        <dbReference type="ARBA" id="ARBA00023136"/>
    </source>
</evidence>
<evidence type="ECO:0000256" key="16">
    <source>
        <dbReference type="ARBA" id="ARBA00023157"/>
    </source>
</evidence>
<dbReference type="InterPro" id="IPR020635">
    <property type="entry name" value="Tyr_kinase_cat_dom"/>
</dbReference>
<keyword evidence="8" id="KW-0732">Signal</keyword>
<evidence type="ECO:0000256" key="18">
    <source>
        <dbReference type="ARBA" id="ARBA00023180"/>
    </source>
</evidence>
<keyword evidence="10 21" id="KW-0547">Nucleotide-binding</keyword>
<evidence type="ECO:0000256" key="19">
    <source>
        <dbReference type="ARBA" id="ARBA00023211"/>
    </source>
</evidence>
<keyword evidence="19" id="KW-0464">Manganese</keyword>
<dbReference type="InterPro" id="IPR011009">
    <property type="entry name" value="Kinase-like_dom_sf"/>
</dbReference>
<feature type="compositionally biased region" description="Low complexity" evidence="23">
    <location>
        <begin position="74"/>
        <end position="101"/>
    </location>
</feature>
<dbReference type="EnsemblMetazoa" id="ASIC017995-RA">
    <property type="protein sequence ID" value="ASIC017995-PA"/>
    <property type="gene ID" value="ASIC017995"/>
</dbReference>
<evidence type="ECO:0000259" key="26">
    <source>
        <dbReference type="PROSITE" id="PS50853"/>
    </source>
</evidence>
<dbReference type="InterPro" id="IPR017441">
    <property type="entry name" value="Protein_kinase_ATP_BS"/>
</dbReference>
<dbReference type="GO" id="GO:0046872">
    <property type="term" value="F:metal ion binding"/>
    <property type="evidence" value="ECO:0007669"/>
    <property type="project" value="UniProtKB-KW"/>
</dbReference>
<evidence type="ECO:0000256" key="21">
    <source>
        <dbReference type="PROSITE-ProRule" id="PRU10141"/>
    </source>
</evidence>
<evidence type="ECO:0000256" key="12">
    <source>
        <dbReference type="ARBA" id="ARBA00022840"/>
    </source>
</evidence>
<dbReference type="PRINTS" id="PR00109">
    <property type="entry name" value="TYRKINASE"/>
</dbReference>
<dbReference type="GO" id="GO:0030154">
    <property type="term" value="P:cell differentiation"/>
    <property type="evidence" value="ECO:0007669"/>
    <property type="project" value="UniProtKB-ARBA"/>
</dbReference>
<evidence type="ECO:0000256" key="11">
    <source>
        <dbReference type="ARBA" id="ARBA00022777"/>
    </source>
</evidence>
<dbReference type="InterPro" id="IPR002011">
    <property type="entry name" value="Tyr_kinase_rcpt_2_CS"/>
</dbReference>
<dbReference type="InterPro" id="IPR003961">
    <property type="entry name" value="FN3_dom"/>
</dbReference>
<dbReference type="FunFam" id="1.10.510.10:FF:000528">
    <property type="entry name" value="Tyrosine-protein kinase receptor"/>
    <property type="match status" value="1"/>
</dbReference>
<gene>
    <name evidence="27" type="ORF">ZHAS_00017995</name>
</gene>
<dbReference type="GO" id="GO:0051897">
    <property type="term" value="P:positive regulation of phosphatidylinositol 3-kinase/protein kinase B signal transduction"/>
    <property type="evidence" value="ECO:0007669"/>
    <property type="project" value="TreeGrafter"/>
</dbReference>
<dbReference type="InterPro" id="IPR001245">
    <property type="entry name" value="Ser-Thr/Tyr_kinase_cat_dom"/>
</dbReference>
<dbReference type="OrthoDB" id="5809444at2759"/>
<protein>
    <recommendedName>
        <fullName evidence="22">Tyrosine-protein kinase receptor</fullName>
        <ecNumber evidence="22">2.7.10.1</ecNumber>
    </recommendedName>
</protein>
<comment type="similarity">
    <text evidence="22">Belongs to the protein kinase superfamily. Tyr protein kinase family. Insulin receptor subfamily.</text>
</comment>
<evidence type="ECO:0000256" key="5">
    <source>
        <dbReference type="ARBA" id="ARBA00022685"/>
    </source>
</evidence>
<evidence type="ECO:0000256" key="2">
    <source>
        <dbReference type="ARBA" id="ARBA00004479"/>
    </source>
</evidence>
<dbReference type="InterPro" id="IPR036116">
    <property type="entry name" value="FN3_sf"/>
</dbReference>
<dbReference type="OMA" id="AVESNTW"/>
<reference evidence="27 29" key="1">
    <citation type="journal article" date="2014" name="BMC Genomics">
        <title>Genome sequence of Anopheles sinensis provides insight into genetics basis of mosquito competence for malaria parasites.</title>
        <authorList>
            <person name="Zhou D."/>
            <person name="Zhang D."/>
            <person name="Ding G."/>
            <person name="Shi L."/>
            <person name="Hou Q."/>
            <person name="Ye Y."/>
            <person name="Xu Y."/>
            <person name="Zhou H."/>
            <person name="Xiong C."/>
            <person name="Li S."/>
            <person name="Yu J."/>
            <person name="Hong S."/>
            <person name="Yu X."/>
            <person name="Zou P."/>
            <person name="Chen C."/>
            <person name="Chang X."/>
            <person name="Wang W."/>
            <person name="Lv Y."/>
            <person name="Sun Y."/>
            <person name="Ma L."/>
            <person name="Shen B."/>
            <person name="Zhu C."/>
        </authorList>
    </citation>
    <scope>NUCLEOTIDE SEQUENCE [LARGE SCALE GENOMIC DNA]</scope>
</reference>
<dbReference type="GO" id="GO:0005009">
    <property type="term" value="F:insulin receptor activity"/>
    <property type="evidence" value="ECO:0007669"/>
    <property type="project" value="TreeGrafter"/>
</dbReference>
<dbReference type="InterPro" id="IPR050122">
    <property type="entry name" value="RTK"/>
</dbReference>
<keyword evidence="17 22" id="KW-0675">Receptor</keyword>
<evidence type="ECO:0000313" key="28">
    <source>
        <dbReference type="EnsemblMetazoa" id="ASIC017995-PA"/>
    </source>
</evidence>
<dbReference type="PANTHER" id="PTHR24416">
    <property type="entry name" value="TYROSINE-PROTEIN KINASE RECEPTOR"/>
    <property type="match status" value="1"/>
</dbReference>
<evidence type="ECO:0000256" key="9">
    <source>
        <dbReference type="ARBA" id="ARBA00022737"/>
    </source>
</evidence>
<dbReference type="GO" id="GO:0007399">
    <property type="term" value="P:nervous system development"/>
    <property type="evidence" value="ECO:0007669"/>
    <property type="project" value="UniProtKB-ARBA"/>
</dbReference>
<keyword evidence="9" id="KW-0677">Repeat</keyword>
<accession>A0A084WIB4</accession>
<dbReference type="GO" id="GO:0030424">
    <property type="term" value="C:axon"/>
    <property type="evidence" value="ECO:0007669"/>
    <property type="project" value="TreeGrafter"/>
</dbReference>
<keyword evidence="4" id="KW-0808">Transferase</keyword>
<evidence type="ECO:0000256" key="15">
    <source>
        <dbReference type="ARBA" id="ARBA00023137"/>
    </source>
</evidence>
<feature type="domain" description="Protein kinase" evidence="25">
    <location>
        <begin position="1219"/>
        <end position="1495"/>
    </location>
</feature>
<dbReference type="PROSITE" id="PS00107">
    <property type="entry name" value="PROTEIN_KINASE_ATP"/>
    <property type="match status" value="1"/>
</dbReference>
<dbReference type="CDD" id="cd00063">
    <property type="entry name" value="FN3"/>
    <property type="match status" value="1"/>
</dbReference>
<dbReference type="Pfam" id="PF01030">
    <property type="entry name" value="Recep_L_domain"/>
    <property type="match status" value="2"/>
</dbReference>
<dbReference type="GO" id="GO:0043410">
    <property type="term" value="P:positive regulation of MAPK cascade"/>
    <property type="evidence" value="ECO:0007669"/>
    <property type="project" value="TreeGrafter"/>
</dbReference>